<reference evidence="1 2" key="1">
    <citation type="submission" date="2020-03" db="EMBL/GenBank/DDBJ databases">
        <title>Genomic Encyclopedia of Type Strains, Phase IV (KMG-IV): sequencing the most valuable type-strain genomes for metagenomic binning, comparative biology and taxonomic classification.</title>
        <authorList>
            <person name="Goeker M."/>
        </authorList>
    </citation>
    <scope>NUCLEOTIDE SEQUENCE [LARGE SCALE GENOMIC DNA]</scope>
    <source>
        <strain evidence="1 2">DSM 103870</strain>
    </source>
</reference>
<name>A0ABX0V283_9HYPH</name>
<dbReference type="InterPro" id="IPR023366">
    <property type="entry name" value="ATP_synth_asu-like_sf"/>
</dbReference>
<accession>A0ABX0V283</accession>
<dbReference type="RefSeq" id="WP_166954386.1">
    <property type="nucleotide sequence ID" value="NZ_JAASQI010000007.1"/>
</dbReference>
<dbReference type="Gene3D" id="2.40.30.20">
    <property type="match status" value="1"/>
</dbReference>
<proteinExistence type="predicted"/>
<organism evidence="1 2">
    <name type="scientific">Pseudochelatococcus lubricantis</name>
    <dbReference type="NCBI Taxonomy" id="1538102"/>
    <lineage>
        <taxon>Bacteria</taxon>
        <taxon>Pseudomonadati</taxon>
        <taxon>Pseudomonadota</taxon>
        <taxon>Alphaproteobacteria</taxon>
        <taxon>Hyphomicrobiales</taxon>
        <taxon>Chelatococcaceae</taxon>
        <taxon>Pseudochelatococcus</taxon>
    </lineage>
</organism>
<dbReference type="EMBL" id="JAASQI010000007">
    <property type="protein sequence ID" value="NIJ59243.1"/>
    <property type="molecule type" value="Genomic_DNA"/>
</dbReference>
<dbReference type="Proteomes" id="UP001429580">
    <property type="component" value="Unassembled WGS sequence"/>
</dbReference>
<evidence type="ECO:0000313" key="2">
    <source>
        <dbReference type="Proteomes" id="UP001429580"/>
    </source>
</evidence>
<keyword evidence="2" id="KW-1185">Reference proteome</keyword>
<sequence>MKKDLLWPSAPGGGADVPGGIAGHVRGAALQDQDGRVAPMVSILGAPTKFRDAFEAFDTTTRWNAVQIAPGDIVQADGNIAGASYLVISKDPLTDATETVIETLDSFTMPVRVAAGISLSQRINGQEFSLELVSTDDWPGVVPLVPAGPAAIASISQATTTLSVTTAAPHGLRIGERVSIFGVSDSRLNYPCLTIATTPTPTSFTATAGPQGTIPSVTAGPFTSGSIIKADPLGYARNGSSLVFEGTTATNESYYVRSEGGDALPSGTIAGNHAAAFSVSTAATQLVAAAGAYAFAPAALFEILPQLEKVTFSGSAIDSAGAISAIFKRTQVVPNPARDYKLRLRAKNHRSLSRPVGRIVSAAKAGSATVTITFDQPHGLTVADLVTVHGIRDQVNFANLATPTAVASVPNATTITIPIGASATATSIGGVVFRVNGGVFGAPIGQVAQSVARTTNVLTVTGSAAWSGLQIGQYVNLHGVRDAVSGADLGLDGPWRVRDVATTTLVLEPIGAAPTGADIATTNCGGAVLPRTDFRVHFIRVMEFTRLITESIGGFGRADQMDAAPVLVTNAVSAVTVTGGVAQDAVAGNPVGIGARAANINQAAMSATGDLVHLMATMIGALVNKPFSIPEADWTYAPAGVITNTADVVIAAAAGVGIRRDVTAIQVINTNAVATEFVIKDGATVIWRIWLPASMTTPWDIDFPTPLRSSANAALNAAAITTGANIYLDAQGYTAP</sequence>
<protein>
    <submittedName>
        <fullName evidence="1">Uncharacterized protein</fullName>
    </submittedName>
</protein>
<gene>
    <name evidence="1" type="ORF">FHS82_003098</name>
</gene>
<comment type="caution">
    <text evidence="1">The sequence shown here is derived from an EMBL/GenBank/DDBJ whole genome shotgun (WGS) entry which is preliminary data.</text>
</comment>
<evidence type="ECO:0000313" key="1">
    <source>
        <dbReference type="EMBL" id="NIJ59243.1"/>
    </source>
</evidence>